<dbReference type="PATRIC" id="fig|28092.6.peg.4522"/>
<evidence type="ECO:0000256" key="5">
    <source>
        <dbReference type="ARBA" id="ARBA00023004"/>
    </source>
</evidence>
<keyword evidence="6" id="KW-0411">Iron-sulfur</keyword>
<dbReference type="InterPro" id="IPR005117">
    <property type="entry name" value="NiRdtase/SiRdtase_haem-b_fer"/>
</dbReference>
<dbReference type="Gene3D" id="3.90.480.20">
    <property type="match status" value="1"/>
</dbReference>
<dbReference type="GO" id="GO:0016491">
    <property type="term" value="F:oxidoreductase activity"/>
    <property type="evidence" value="ECO:0007669"/>
    <property type="project" value="UniProtKB-KW"/>
</dbReference>
<evidence type="ECO:0000313" key="9">
    <source>
        <dbReference type="EMBL" id="KKB62145.1"/>
    </source>
</evidence>
<organism evidence="9 10">
    <name type="scientific">Robbsia andropogonis</name>
    <dbReference type="NCBI Taxonomy" id="28092"/>
    <lineage>
        <taxon>Bacteria</taxon>
        <taxon>Pseudomonadati</taxon>
        <taxon>Pseudomonadota</taxon>
        <taxon>Betaproteobacteria</taxon>
        <taxon>Burkholderiales</taxon>
        <taxon>Burkholderiaceae</taxon>
        <taxon>Robbsia</taxon>
    </lineage>
</organism>
<dbReference type="InterPro" id="IPR045854">
    <property type="entry name" value="NO2/SO3_Rdtase_4Fe4S_sf"/>
</dbReference>
<evidence type="ECO:0000313" key="10">
    <source>
        <dbReference type="Proteomes" id="UP000033618"/>
    </source>
</evidence>
<dbReference type="AlphaFoldDB" id="A0A0F5JWR1"/>
<evidence type="ECO:0000256" key="1">
    <source>
        <dbReference type="ARBA" id="ARBA00022485"/>
    </source>
</evidence>
<name>A0A0F5JWR1_9BURK</name>
<evidence type="ECO:0000259" key="8">
    <source>
        <dbReference type="Pfam" id="PF03460"/>
    </source>
</evidence>
<proteinExistence type="predicted"/>
<dbReference type="GO" id="GO:0020037">
    <property type="term" value="F:heme binding"/>
    <property type="evidence" value="ECO:0007669"/>
    <property type="project" value="InterPro"/>
</dbReference>
<evidence type="ECO:0000256" key="2">
    <source>
        <dbReference type="ARBA" id="ARBA00022617"/>
    </source>
</evidence>
<sequence>MRIAPARDGGICRVRLPGGVLSAAQARVLAAASRIFGNGIIELTNRANVQLRGIGGTPGLPDLQDAPAALVTMLTDSGLGPRPSVTPSGTPEDLTLAATRIADLDAVRNILISPTAGTDPQSVIDTRPLLKASLDHLARAIASAHHHAGQDRDDPRKPLVAACDETPHPITDDVARAPLSTKFAIQIDGGEALSVLGHHHDIWLCALDPRYALQRSMEWPGDTDTETARTGHWFAFGLASAIPCVFDDSNTINAAVGTDVSTAPVTPPSGHDTATPLTPVTTDAGDCPLGLVAAHDVPALIEALVVYFLRQRASGKARDAEGRMAGRLRDLLPRHEIGARRVFVDAALSTTTLKTVRPVWLSQWRRPRPAPDAARRIGLLPQRTDIPIDHAVTSMLGLPALGVHAALGRLTPHQLDTLAALSDHIGDGTLRVTPWQGILLPNVRASEHELASTLETLHDVEVIVDHAASITRLHACAGSTGCAKGHADTKRDAVQLAMRLSGRVPQVSIHVSGCERRCASAVTRRFTLVATAPGRYALHASSGRERGEVLQCADVDIDGAADRILKETA</sequence>
<reference evidence="9 10" key="1">
    <citation type="submission" date="2015-03" db="EMBL/GenBank/DDBJ databases">
        <title>Draft Genome Sequence of Burkholderia andropogonis type strain ICMP2807, isolated from Sorghum bicolor.</title>
        <authorList>
            <person name="Lopes-Santos L."/>
            <person name="Castro D.B."/>
            <person name="Ottoboni L.M."/>
            <person name="Park D."/>
            <person name="Weirc B.S."/>
            <person name="Destefano S.A."/>
        </authorList>
    </citation>
    <scope>NUCLEOTIDE SEQUENCE [LARGE SCALE GENOMIC DNA]</scope>
    <source>
        <strain evidence="9 10">ICMP2807</strain>
    </source>
</reference>
<dbReference type="Gene3D" id="3.30.413.10">
    <property type="entry name" value="Sulfite Reductase Hemoprotein, domain 1"/>
    <property type="match status" value="2"/>
</dbReference>
<dbReference type="InterPro" id="IPR036136">
    <property type="entry name" value="Nit/Sulf_reduc_fer-like_dom_sf"/>
</dbReference>
<keyword evidence="4" id="KW-0560">Oxidoreductase</keyword>
<evidence type="ECO:0008006" key="11">
    <source>
        <dbReference type="Google" id="ProtNLM"/>
    </source>
</evidence>
<dbReference type="InterPro" id="IPR006067">
    <property type="entry name" value="NO2/SO3_Rdtase_4Fe4S_dom"/>
</dbReference>
<keyword evidence="10" id="KW-1185">Reference proteome</keyword>
<dbReference type="EMBL" id="LAQU01000024">
    <property type="protein sequence ID" value="KKB62145.1"/>
    <property type="molecule type" value="Genomic_DNA"/>
</dbReference>
<keyword evidence="3" id="KW-0479">Metal-binding</keyword>
<evidence type="ECO:0000256" key="3">
    <source>
        <dbReference type="ARBA" id="ARBA00022723"/>
    </source>
</evidence>
<accession>A0A0F5JWR1</accession>
<feature type="domain" description="Nitrite/sulphite reductase 4Fe-4S" evidence="7">
    <location>
        <begin position="105"/>
        <end position="309"/>
    </location>
</feature>
<dbReference type="SUPFAM" id="SSF56014">
    <property type="entry name" value="Nitrite and sulphite reductase 4Fe-4S domain-like"/>
    <property type="match status" value="2"/>
</dbReference>
<dbReference type="Gene3D" id="3.90.480.10">
    <property type="entry name" value="Sulfite Reductase Hemoprotein,Domain 2"/>
    <property type="match status" value="1"/>
</dbReference>
<dbReference type="SUPFAM" id="SSF55124">
    <property type="entry name" value="Nitrite/Sulfite reductase N-terminal domain-like"/>
    <property type="match status" value="2"/>
</dbReference>
<evidence type="ECO:0000259" key="7">
    <source>
        <dbReference type="Pfam" id="PF01077"/>
    </source>
</evidence>
<dbReference type="RefSeq" id="WP_046153670.1">
    <property type="nucleotide sequence ID" value="NZ_CADFGU010000003.1"/>
</dbReference>
<comment type="caution">
    <text evidence="9">The sequence shown here is derived from an EMBL/GenBank/DDBJ whole genome shotgun (WGS) entry which is preliminary data.</text>
</comment>
<feature type="domain" description="Nitrite/Sulfite reductase ferredoxin-like" evidence="8">
    <location>
        <begin position="7"/>
        <end position="54"/>
    </location>
</feature>
<dbReference type="STRING" id="28092.WM40_19280"/>
<evidence type="ECO:0000256" key="4">
    <source>
        <dbReference type="ARBA" id="ARBA00023002"/>
    </source>
</evidence>
<dbReference type="GO" id="GO:0051539">
    <property type="term" value="F:4 iron, 4 sulfur cluster binding"/>
    <property type="evidence" value="ECO:0007669"/>
    <property type="project" value="UniProtKB-KW"/>
</dbReference>
<feature type="domain" description="Nitrite/Sulfite reductase ferredoxin-like" evidence="8">
    <location>
        <begin position="400"/>
        <end position="448"/>
    </location>
</feature>
<dbReference type="Pfam" id="PF03460">
    <property type="entry name" value="NIR_SIR_ferr"/>
    <property type="match status" value="2"/>
</dbReference>
<keyword evidence="5" id="KW-0408">Iron</keyword>
<dbReference type="Pfam" id="PF01077">
    <property type="entry name" value="NIR_SIR"/>
    <property type="match status" value="1"/>
</dbReference>
<dbReference type="InterPro" id="IPR051329">
    <property type="entry name" value="NIR_SIR_4Fe-4S"/>
</dbReference>
<dbReference type="GO" id="GO:0046872">
    <property type="term" value="F:metal ion binding"/>
    <property type="evidence" value="ECO:0007669"/>
    <property type="project" value="UniProtKB-KW"/>
</dbReference>
<dbReference type="PANTHER" id="PTHR32439">
    <property type="entry name" value="FERREDOXIN--NITRITE REDUCTASE, CHLOROPLASTIC"/>
    <property type="match status" value="1"/>
</dbReference>
<evidence type="ECO:0000256" key="6">
    <source>
        <dbReference type="ARBA" id="ARBA00023014"/>
    </source>
</evidence>
<dbReference type="PANTHER" id="PTHR32439:SF9">
    <property type="entry name" value="BLR3264 PROTEIN"/>
    <property type="match status" value="1"/>
</dbReference>
<keyword evidence="1" id="KW-0004">4Fe-4S</keyword>
<protein>
    <recommendedName>
        <fullName evidence="11">Precorrin-3B synthase</fullName>
    </recommendedName>
</protein>
<dbReference type="Proteomes" id="UP000033618">
    <property type="component" value="Unassembled WGS sequence"/>
</dbReference>
<keyword evidence="2" id="KW-0349">Heme</keyword>
<gene>
    <name evidence="9" type="ORF">WM40_19280</name>
</gene>